<proteinExistence type="predicted"/>
<sequence length="128" mass="14323">MTSRSSPAGVAGQLRKGSLYSSSLLVSRSRLRDRRPDLIVVSEPEGGEESILTIFQERVRVQSTYVRACVRACVRPRVLVHAPRAYVRKVLITFERSERDPVPRVMSNEVRQSKNGSKSLRSPTSVAN</sequence>
<evidence type="ECO:0000313" key="3">
    <source>
        <dbReference type="Proteomes" id="UP000299102"/>
    </source>
</evidence>
<dbReference type="AlphaFoldDB" id="A0A4C1ZPM6"/>
<dbReference type="EMBL" id="BGZK01001989">
    <property type="protein sequence ID" value="GBP89292.1"/>
    <property type="molecule type" value="Genomic_DNA"/>
</dbReference>
<reference evidence="2 3" key="1">
    <citation type="journal article" date="2019" name="Commun. Biol.">
        <title>The bagworm genome reveals a unique fibroin gene that provides high tensile strength.</title>
        <authorList>
            <person name="Kono N."/>
            <person name="Nakamura H."/>
            <person name="Ohtoshi R."/>
            <person name="Tomita M."/>
            <person name="Numata K."/>
            <person name="Arakawa K."/>
        </authorList>
    </citation>
    <scope>NUCLEOTIDE SEQUENCE [LARGE SCALE GENOMIC DNA]</scope>
</reference>
<comment type="caution">
    <text evidence="2">The sequence shown here is derived from an EMBL/GenBank/DDBJ whole genome shotgun (WGS) entry which is preliminary data.</text>
</comment>
<evidence type="ECO:0000256" key="1">
    <source>
        <dbReference type="SAM" id="MobiDB-lite"/>
    </source>
</evidence>
<name>A0A4C1ZPM6_EUMVA</name>
<accession>A0A4C1ZPM6</accession>
<organism evidence="2 3">
    <name type="scientific">Eumeta variegata</name>
    <name type="common">Bagworm moth</name>
    <name type="synonym">Eumeta japonica</name>
    <dbReference type="NCBI Taxonomy" id="151549"/>
    <lineage>
        <taxon>Eukaryota</taxon>
        <taxon>Metazoa</taxon>
        <taxon>Ecdysozoa</taxon>
        <taxon>Arthropoda</taxon>
        <taxon>Hexapoda</taxon>
        <taxon>Insecta</taxon>
        <taxon>Pterygota</taxon>
        <taxon>Neoptera</taxon>
        <taxon>Endopterygota</taxon>
        <taxon>Lepidoptera</taxon>
        <taxon>Glossata</taxon>
        <taxon>Ditrysia</taxon>
        <taxon>Tineoidea</taxon>
        <taxon>Psychidae</taxon>
        <taxon>Oiketicinae</taxon>
        <taxon>Eumeta</taxon>
    </lineage>
</organism>
<evidence type="ECO:0000313" key="2">
    <source>
        <dbReference type="EMBL" id="GBP89292.1"/>
    </source>
</evidence>
<dbReference type="Proteomes" id="UP000299102">
    <property type="component" value="Unassembled WGS sequence"/>
</dbReference>
<feature type="region of interest" description="Disordered" evidence="1">
    <location>
        <begin position="102"/>
        <end position="128"/>
    </location>
</feature>
<feature type="compositionally biased region" description="Polar residues" evidence="1">
    <location>
        <begin position="109"/>
        <end position="128"/>
    </location>
</feature>
<protein>
    <submittedName>
        <fullName evidence="2">Uncharacterized protein</fullName>
    </submittedName>
</protein>
<gene>
    <name evidence="2" type="ORF">EVAR_60434_1</name>
</gene>
<keyword evidence="3" id="KW-1185">Reference proteome</keyword>